<accession>A0A2S4L4T9</accession>
<feature type="compositionally biased region" description="Basic and acidic residues" evidence="8">
    <location>
        <begin position="2829"/>
        <end position="2849"/>
    </location>
</feature>
<dbReference type="InterPro" id="IPR057260">
    <property type="entry name" value="Ribosomal_L19e_C"/>
</dbReference>
<dbReference type="NCBIfam" id="NF006343">
    <property type="entry name" value="PRK08570.1"/>
    <property type="match status" value="1"/>
</dbReference>
<dbReference type="InterPro" id="IPR034085">
    <property type="entry name" value="TOG"/>
</dbReference>
<evidence type="ECO:0000256" key="3">
    <source>
        <dbReference type="ARBA" id="ARBA00022737"/>
    </source>
</evidence>
<dbReference type="SUPFAM" id="SSF48140">
    <property type="entry name" value="Ribosomal protein L19 (L19e)"/>
    <property type="match status" value="1"/>
</dbReference>
<dbReference type="InterPro" id="IPR016024">
    <property type="entry name" value="ARM-type_fold"/>
</dbReference>
<dbReference type="GO" id="GO:0034198">
    <property type="term" value="P:cellular response to amino acid starvation"/>
    <property type="evidence" value="ECO:0007669"/>
    <property type="project" value="TreeGrafter"/>
</dbReference>
<dbReference type="PANTHER" id="PTHR23346">
    <property type="entry name" value="TRANSLATIONAL ACTIVATOR GCN1-RELATED"/>
    <property type="match status" value="1"/>
</dbReference>
<dbReference type="GO" id="GO:1904688">
    <property type="term" value="P:regulation of cytoplasmic translational initiation"/>
    <property type="evidence" value="ECO:0007669"/>
    <property type="project" value="UniProtKB-ARBA"/>
</dbReference>
<dbReference type="OrthoDB" id="5148094at2759"/>
<keyword evidence="3" id="KW-0677">Repeat</keyword>
<dbReference type="HAMAP" id="MF_01475">
    <property type="entry name" value="Ribosomal_eL19"/>
    <property type="match status" value="1"/>
</dbReference>
<dbReference type="GO" id="GO:0030295">
    <property type="term" value="F:protein kinase activator activity"/>
    <property type="evidence" value="ECO:0007669"/>
    <property type="project" value="UniProtKB-ARBA"/>
</dbReference>
<proteinExistence type="inferred from homology"/>
<dbReference type="Pfam" id="PF24984">
    <property type="entry name" value="HEAT_EF3_GNC1"/>
    <property type="match status" value="1"/>
</dbReference>
<dbReference type="GO" id="GO:0003735">
    <property type="term" value="F:structural constituent of ribosome"/>
    <property type="evidence" value="ECO:0007669"/>
    <property type="project" value="InterPro"/>
</dbReference>
<dbReference type="FunFam" id="1.25.10.10:FF:000090">
    <property type="entry name" value="eIF-2-alpha kinase activator GCN1"/>
    <property type="match status" value="1"/>
</dbReference>
<feature type="region of interest" description="Disordered" evidence="8">
    <location>
        <begin position="2829"/>
        <end position="2859"/>
    </location>
</feature>
<dbReference type="STRING" id="94208.A0A2S4L4T9"/>
<dbReference type="GO" id="GO:0006412">
    <property type="term" value="P:translation"/>
    <property type="evidence" value="ECO:0007669"/>
    <property type="project" value="InterPro"/>
</dbReference>
<dbReference type="PROSITE" id="PS00526">
    <property type="entry name" value="RIBOSOMAL_L19E"/>
    <property type="match status" value="1"/>
</dbReference>
<comment type="similarity">
    <text evidence="2 7">Belongs to the eukaryotic ribosomal protein eL19 family.</text>
</comment>
<dbReference type="InterPro" id="IPR035970">
    <property type="entry name" value="60S_ribosomal_eL19_sf"/>
</dbReference>
<dbReference type="FunFam" id="1.10.1650.10:FF:000001">
    <property type="entry name" value="Ribosomal protein L19"/>
    <property type="match status" value="1"/>
</dbReference>
<feature type="domain" description="Large ribosomal subunit protein eL19" evidence="10">
    <location>
        <begin position="2674"/>
        <end position="2817"/>
    </location>
</feature>
<dbReference type="Pfam" id="PF25801">
    <property type="entry name" value="HEAT_GCN1_C_2"/>
    <property type="match status" value="1"/>
</dbReference>
<name>A0A2S4L4T9_9HYPO</name>
<dbReference type="SMART" id="SM00567">
    <property type="entry name" value="EZ_HEAT"/>
    <property type="match status" value="5"/>
</dbReference>
<dbReference type="Pfam" id="PF12074">
    <property type="entry name" value="Gcn1_N"/>
    <property type="match status" value="1"/>
</dbReference>
<dbReference type="InterPro" id="IPR057259">
    <property type="entry name" value="Ribosomal_L19e"/>
</dbReference>
<dbReference type="Gene3D" id="1.10.1650.10">
    <property type="match status" value="1"/>
</dbReference>
<evidence type="ECO:0000256" key="7">
    <source>
        <dbReference type="RuleBase" id="RU000574"/>
    </source>
</evidence>
<dbReference type="Pfam" id="PF21040">
    <property type="entry name" value="CEP104-like_TOG"/>
    <property type="match status" value="1"/>
</dbReference>
<dbReference type="Gene3D" id="1.10.1200.240">
    <property type="match status" value="1"/>
</dbReference>
<feature type="region of interest" description="Disordered" evidence="8">
    <location>
        <begin position="832"/>
        <end position="852"/>
    </location>
</feature>
<evidence type="ECO:0000313" key="11">
    <source>
        <dbReference type="EMBL" id="POR37466.1"/>
    </source>
</evidence>
<dbReference type="SUPFAM" id="SSF48371">
    <property type="entry name" value="ARM repeat"/>
    <property type="match status" value="4"/>
</dbReference>
<sequence length="2859" mass="311893">MSEPVVNGGGTGAGLDLAAAEKALGSSSTGARTAQLQHIDESILHKSLDQQLVPHILQLLFGTHALYQDRESRIAVQKCLASVIAAGASSKTLAPVVKAMRDESQKPGIAASSAFVLVEWCSVFMQHLAGSSIWEELGKDILLADADALEKCMRPNSRSGVVRSAAVVTRRGFRKLLSPAQPREKSLINAVTMLTAKSTQSTAKNALILGVIAGVCARQATLKPLLETLKPKYYEFYIREIVGSRAAVPEHVAFGLGDFFLNFATLDEIEKDLIPAIEKGLLRAPEVILGGVLKPLVKSLPDTFDLSRILEGKLLKPLLSNIKSSSPAIRNGAITAFRAIVVQCSDLKTMDGVVNEIASPLVSGKVASPDHRILHAEMLEAIPLSEQSASKASTALAIVASKEGNEAALAAETSALARASVMTLEAGGELPKPVLDSIIKGLAEKKSASRRLWLLHAGSILNSLEGTEPTAGISAFAEAATPQLIANFEEVVSNAASAAQNGLVVGAYILTSLTPALLRRFPNSPIHAALVKAAIPTQALSLATKQAFLLNYRIYNKISAEEDLQWFCRALSSVAQRLDRKTGQDVVLAWSEANIYLITATSVPPKVQQEATKSVSRLYAQNPTLISAFIVDGLWNSIEQGETKERDVKMERVNLIHVLRAICLEPGELAQFGADIENDVLEAQACAILVLSRQELIPRSSWIDMCLRMAIDPGNLTRKHLGDLLKEIGLRTSFDQQSDTIRQAAYNAAAELAFVAPDAVIPRLMELVSRDLDASQLRDIGPVEAAIFRTPEGTCFVDVLGKKNQNTVPNKNSKDYNILKWEEELRTQLEQKKGQQRKLTAEETSKVNSQLKKESQMRESIQGIEARLMRGIGIIKSLASGPPTDATLWLGSAVALLLAVIDAGANLIIGDVASSAYIICSDKVAARLGAIRQFIGIATLRIRGVALPDNYDQERLEDLVTRVLYRLRFAGEQRPFDAVSLIYVLPLVLDVLRKGGVGDADDDRDAQLVLAVEYLSFHTDVCEDEAVPRAELLTVLIQSMQNYAQHYKLVKDCFADTCRCIAPNMNQGEMVVLAQGATVPLAGVRTTVLQSISAEVDMSELGYSSEIWLACHDDEEENQELGKDIWEESGFKVNAQVPLKMVPYLESKDSQLRRAAARSLADAAQAHKESLDEVIPHLKSMYQQLAKPKVQQLDEFGMPKKMDLSDPWEARQGIATAFKELASVMNKKQIDDLFNFLIESGPLGDKSDAVRGEMLDVAIRATEVHGKGMIDELMKKFERTLEQPDKNSDAADRVNEAVIIMYGALARHLKSGDSKIPVVIDRLLATLSTPSETVQFAIAECLPPLIKACPDKSSKYFQQVMNELLTSRKYATQRGSAYGLAGLVLGRGISALREYRIMSTLKGAMDNKKDAHQREAALLAFELMSTVLGRLFEPYVIQIVPQLLSGFGDVNGDVRDACLAAAKACFGKLSSYGVKQIMPTLLAGLDDQQWRSKRGACDLLGAMAYLDPNQLANSLPDIIPPLTGVLNDSHKEVRAAANRSLKRFGEVITNPEIKNLVDVLLKALSDPTKYTDEALDSLIKVQFVHYLDAPSLALVTRILQRGLGDRSNTKRKAAQVIGSLAHLTEKKDIITHLPVLVAGLKLAAVDPVPTTRATASRALGSLVEKLGEDALPDLIPGLMQTLKSDTGAGDRLGSAQALSEVLAGLGTTRLEETLPTILQNVESSKAAVREGFMSLFIFLPVCFGNSFSNYLGRIVPPILAGLADDVESIRETALRAGRLLVKNFAVRAIDLLLPELERGLADDSYRIRLSSVELVGDLLFNLTGIKVSGEEDEEEDEDAVKEAGASLKEVLGEEKRNKILSALYVCRCDTAGAVRSAAIAVWKVLVPSPRTLKELVPNLTQLLIRRLGSSNMEHKVIASNALGELIRKAGDGVLSSLLPTLEESLQTSTDSDAKQGICLALRELISSASPEALEDHEKVLISVVRTALTDSDEEVREAAAEAFDSLQQILGKRAVDQVLPFLLNLLRSESEADNALSALLTLLTETTRSNIILPNLIPTLTTPPISAFDAKALASLSKVAGAAMNRRLPNIINSLMDNEINCTEEELRVDLETSFDTVIQSIDEYDGLNTVMNVLLGLLIHDDHRRRASTAHHMGNFFAAASVDYSRYNQDIIRSLLNSFDDSDMDVVKAAWAALSGFTKKLKKEEMESLVVSTRQTLLRVGVPGANLRGFELPKGINAILPIFLQGLMNGTSDQRVQAALGISDIVDRTSEPSLKPFVTQITGPLIRVVSERAVDVKAAILLTLNTLLDKMPTALKPFLPQLQRTFAKSLADTSSETLRTRAAKALGTLIKYTPRIDPLIAELVTGSKTADPGVKTAMLKALYEVISRAGANMGESSRTAVLSLIDMDTDERDDAMTITNAKLLGALIKNVPEDAAMSLLKHRVITTQFSNSSVLALNAVLVESPDSLLQSSVADELPDLLCRGMTNKSTYIAENFILATGKVLLSSPPKSFDSTKKIFETLAKIIEPGNPTDSRRLALVIARTLSRTNMDMVRPHVPLLAPPIFASVRDPVIPVKLAAEAAFVELFSVADEESRVFDKFMAGPGADMPPNTKRSMSDYFKRVATRLGTQVRERREAEGGQGGLGLSNDEQDDEREIWSVGKVEVSGETFSVNLRTQKRLAASVIGCGKRKIWLDPNEQNEISNANSRQTVRKLVADGLIIRKPVTMHSRSRARELNLARREGRHRGYGKRKGTADARMPSQVLWMRRLRVLRRLLVKYRASGKIDKHLYHELYHSSKGNAFKHKRALVEHIHRAKAEKHREQMLKDEMDAKRAKTKAARERKMERVAAKRNAMLAEE</sequence>
<evidence type="ECO:0000259" key="9">
    <source>
        <dbReference type="SMART" id="SM01349"/>
    </source>
</evidence>
<keyword evidence="4 7" id="KW-0689">Ribosomal protein</keyword>
<evidence type="ECO:0000256" key="2">
    <source>
        <dbReference type="ARBA" id="ARBA00011082"/>
    </source>
</evidence>
<feature type="domain" description="TOG" evidence="9">
    <location>
        <begin position="1661"/>
        <end position="1916"/>
    </location>
</feature>
<reference evidence="11 12" key="1">
    <citation type="submission" date="2018-01" db="EMBL/GenBank/DDBJ databases">
        <title>Harnessing the power of phylogenomics to disentangle the directionality and signatures of interkingdom host jumping in the parasitic fungal genus Tolypocladium.</title>
        <authorList>
            <person name="Quandt C.A."/>
            <person name="Patterson W."/>
            <person name="Spatafora J.W."/>
        </authorList>
    </citation>
    <scope>NUCLEOTIDE SEQUENCE [LARGE SCALE GENOMIC DNA]</scope>
    <source>
        <strain evidence="11 12">NRBC 100945</strain>
    </source>
</reference>
<dbReference type="InterPro" id="IPR022716">
    <property type="entry name" value="Gcn1_N"/>
</dbReference>
<dbReference type="InterPro" id="IPR033935">
    <property type="entry name" value="Ribosomal_eL19_euk"/>
</dbReference>
<dbReference type="EMBL" id="PKSG01000246">
    <property type="protein sequence ID" value="POR37466.1"/>
    <property type="molecule type" value="Genomic_DNA"/>
</dbReference>
<dbReference type="GO" id="GO:0022625">
    <property type="term" value="C:cytosolic large ribosomal subunit"/>
    <property type="evidence" value="ECO:0007669"/>
    <property type="project" value="InterPro"/>
</dbReference>
<dbReference type="InterPro" id="IPR056809">
    <property type="entry name" value="HEAT_GCN1_fung"/>
</dbReference>
<dbReference type="PANTHER" id="PTHR23346:SF7">
    <property type="entry name" value="STALLED RIBOSOME SENSOR GCN1"/>
    <property type="match status" value="1"/>
</dbReference>
<dbReference type="Gene3D" id="1.25.10.10">
    <property type="entry name" value="Leucine-rich Repeat Variant"/>
    <property type="match status" value="6"/>
</dbReference>
<keyword evidence="12" id="KW-1185">Reference proteome</keyword>
<dbReference type="InterPro" id="IPR019399">
    <property type="entry name" value="Parkin_co-regulated_protein"/>
</dbReference>
<dbReference type="SMART" id="SM01349">
    <property type="entry name" value="TOG"/>
    <property type="match status" value="2"/>
</dbReference>
<comment type="caution">
    <text evidence="11">The sequence shown here is derived from an EMBL/GenBank/DDBJ whole genome shotgun (WGS) entry which is preliminary data.</text>
</comment>
<evidence type="ECO:0000256" key="8">
    <source>
        <dbReference type="SAM" id="MobiDB-lite"/>
    </source>
</evidence>
<dbReference type="InterPro" id="IPR004155">
    <property type="entry name" value="PBS_lyase_HEAT"/>
</dbReference>
<organism evidence="11 12">
    <name type="scientific">Tolypocladium paradoxum</name>
    <dbReference type="NCBI Taxonomy" id="94208"/>
    <lineage>
        <taxon>Eukaryota</taxon>
        <taxon>Fungi</taxon>
        <taxon>Dikarya</taxon>
        <taxon>Ascomycota</taxon>
        <taxon>Pezizomycotina</taxon>
        <taxon>Sordariomycetes</taxon>
        <taxon>Hypocreomycetidae</taxon>
        <taxon>Hypocreales</taxon>
        <taxon>Ophiocordycipitaceae</taxon>
        <taxon>Tolypocladium</taxon>
    </lineage>
</organism>
<dbReference type="InterPro" id="IPR015972">
    <property type="entry name" value="Ribosomal_eL19_dom1"/>
</dbReference>
<dbReference type="Pfam" id="PF24916">
    <property type="entry name" value="HEAT_GCN1_fung"/>
    <property type="match status" value="1"/>
</dbReference>
<dbReference type="Proteomes" id="UP000237481">
    <property type="component" value="Unassembled WGS sequence"/>
</dbReference>
<dbReference type="InterPro" id="IPR023638">
    <property type="entry name" value="Ribosomal_eL19_CS"/>
</dbReference>
<evidence type="ECO:0000256" key="4">
    <source>
        <dbReference type="ARBA" id="ARBA00022980"/>
    </source>
</evidence>
<gene>
    <name evidence="11" type="ORF">TPAR_02329</name>
</gene>
<dbReference type="CDD" id="cd01417">
    <property type="entry name" value="Ribosomal_L19e_E"/>
    <property type="match status" value="1"/>
</dbReference>
<dbReference type="SMART" id="SM01416">
    <property type="entry name" value="Ribosomal_L19e"/>
    <property type="match status" value="1"/>
</dbReference>
<dbReference type="InterPro" id="IPR021133">
    <property type="entry name" value="HEAT_type_2"/>
</dbReference>
<evidence type="ECO:0000256" key="5">
    <source>
        <dbReference type="ARBA" id="ARBA00023274"/>
    </source>
</evidence>
<evidence type="ECO:0000256" key="6">
    <source>
        <dbReference type="PROSITE-ProRule" id="PRU00103"/>
    </source>
</evidence>
<dbReference type="Pfam" id="PF01280">
    <property type="entry name" value="Ribosomal_L19e"/>
    <property type="match status" value="1"/>
</dbReference>
<feature type="domain" description="TOG" evidence="9">
    <location>
        <begin position="1341"/>
        <end position="1577"/>
    </location>
</feature>
<dbReference type="FunFam" id="1.10.1200.240:FF:000001">
    <property type="entry name" value="Ribosomal protein L19"/>
    <property type="match status" value="1"/>
</dbReference>
<dbReference type="Pfam" id="PF25476">
    <property type="entry name" value="Ribosomal_L19e_C"/>
    <property type="match status" value="1"/>
</dbReference>
<feature type="repeat" description="HEAT" evidence="6">
    <location>
        <begin position="1980"/>
        <end position="2017"/>
    </location>
</feature>
<dbReference type="PROSITE" id="PS50077">
    <property type="entry name" value="HEAT_REPEAT"/>
    <property type="match status" value="2"/>
</dbReference>
<feature type="repeat" description="HEAT" evidence="6">
    <location>
        <begin position="1518"/>
        <end position="1556"/>
    </location>
</feature>
<protein>
    <recommendedName>
        <fullName evidence="7">Ribosomal protein L19</fullName>
    </recommendedName>
</protein>
<evidence type="ECO:0000313" key="12">
    <source>
        <dbReference type="Proteomes" id="UP000237481"/>
    </source>
</evidence>
<dbReference type="InterPro" id="IPR057546">
    <property type="entry name" value="HEAT_GCN1"/>
</dbReference>
<feature type="region of interest" description="Disordered" evidence="8">
    <location>
        <begin position="2634"/>
        <end position="2654"/>
    </location>
</feature>
<evidence type="ECO:0000256" key="1">
    <source>
        <dbReference type="ARBA" id="ARBA00007366"/>
    </source>
</evidence>
<dbReference type="InterPro" id="IPR056810">
    <property type="entry name" value="GNC1-like_N"/>
</dbReference>
<dbReference type="InterPro" id="IPR011989">
    <property type="entry name" value="ARM-like"/>
</dbReference>
<evidence type="ECO:0000259" key="10">
    <source>
        <dbReference type="SMART" id="SM01416"/>
    </source>
</evidence>
<dbReference type="Pfam" id="PF24993">
    <property type="entry name" value="GNC1_N"/>
    <property type="match status" value="1"/>
</dbReference>
<keyword evidence="5 7" id="KW-0687">Ribonucleoprotein</keyword>
<dbReference type="Pfam" id="PF10274">
    <property type="entry name" value="ParcG"/>
    <property type="match status" value="1"/>
</dbReference>
<dbReference type="Pfam" id="PF24987">
    <property type="entry name" value="HEAT_EF3_N"/>
    <property type="match status" value="1"/>
</dbReference>
<dbReference type="Pfam" id="PF23271">
    <property type="entry name" value="HEAT_GCN1"/>
    <property type="match status" value="1"/>
</dbReference>
<dbReference type="InterPro" id="IPR000196">
    <property type="entry name" value="Ribosomal_eL19_dom"/>
</dbReference>
<comment type="similarity">
    <text evidence="1">Belongs to the GCN1 family.</text>
</comment>